<dbReference type="AlphaFoldDB" id="A0A6J7KJJ4"/>
<dbReference type="Pfam" id="PF00106">
    <property type="entry name" value="adh_short"/>
    <property type="match status" value="1"/>
</dbReference>
<organism evidence="3">
    <name type="scientific">freshwater metagenome</name>
    <dbReference type="NCBI Taxonomy" id="449393"/>
    <lineage>
        <taxon>unclassified sequences</taxon>
        <taxon>metagenomes</taxon>
        <taxon>ecological metagenomes</taxon>
    </lineage>
</organism>
<dbReference type="PANTHER" id="PTHR44196">
    <property type="entry name" value="DEHYDROGENASE/REDUCTASE SDR FAMILY MEMBER 7B"/>
    <property type="match status" value="1"/>
</dbReference>
<proteinExistence type="inferred from homology"/>
<dbReference type="InterPro" id="IPR036291">
    <property type="entry name" value="NAD(P)-bd_dom_sf"/>
</dbReference>
<keyword evidence="2" id="KW-0560">Oxidoreductase</keyword>
<dbReference type="CDD" id="cd05233">
    <property type="entry name" value="SDR_c"/>
    <property type="match status" value="1"/>
</dbReference>
<sequence>MTHPLSRRARDLRHGLLTLGSKTPNTPGRIVRQVVSGGLAGAVRGKVVLVTGASSGIGEATAVRLGAAGAHVVLVARSEDALRQVAARITDAGGSADVRPCDLTDLDAVGVLAEEVLADHGAVDVLVNNAGRSIRRSIADSYDRMHDFERTMQINYYGPVKLTLGLLPAMRAQGRGQIVNVLSEGLLLQTPKFAAYLASKSALDSFSRCVANEVRGDGVRVTGVHMPLVRTPMIAPTAAYERVPALRPEEAADLICEGIVTRAFAVTAREGLALQLARSIAPGTLEAGIALVSRRLGAAERPSNAGDVSGERRIPAAR</sequence>
<dbReference type="Gene3D" id="3.40.50.720">
    <property type="entry name" value="NAD(P)-binding Rossmann-like Domain"/>
    <property type="match status" value="1"/>
</dbReference>
<comment type="similarity">
    <text evidence="1">Belongs to the short-chain dehydrogenases/reductases (SDR) family.</text>
</comment>
<reference evidence="3" key="1">
    <citation type="submission" date="2020-05" db="EMBL/GenBank/DDBJ databases">
        <authorList>
            <person name="Chiriac C."/>
            <person name="Salcher M."/>
            <person name="Ghai R."/>
            <person name="Kavagutti S V."/>
        </authorList>
    </citation>
    <scope>NUCLEOTIDE SEQUENCE</scope>
</reference>
<protein>
    <submittedName>
        <fullName evidence="3">Unannotated protein</fullName>
    </submittedName>
</protein>
<name>A0A6J7KJJ4_9ZZZZ</name>
<evidence type="ECO:0000313" key="3">
    <source>
        <dbReference type="EMBL" id="CAB4955661.1"/>
    </source>
</evidence>
<dbReference type="PRINTS" id="PR00081">
    <property type="entry name" value="GDHRDH"/>
</dbReference>
<gene>
    <name evidence="3" type="ORF">UFOPK3564_03744</name>
</gene>
<dbReference type="GO" id="GO:0016020">
    <property type="term" value="C:membrane"/>
    <property type="evidence" value="ECO:0007669"/>
    <property type="project" value="TreeGrafter"/>
</dbReference>
<dbReference type="PANTHER" id="PTHR44196:SF1">
    <property type="entry name" value="DEHYDROGENASE_REDUCTASE SDR FAMILY MEMBER 7B"/>
    <property type="match status" value="1"/>
</dbReference>
<evidence type="ECO:0000256" key="2">
    <source>
        <dbReference type="ARBA" id="ARBA00023002"/>
    </source>
</evidence>
<dbReference type="GO" id="GO:0016491">
    <property type="term" value="F:oxidoreductase activity"/>
    <property type="evidence" value="ECO:0007669"/>
    <property type="project" value="UniProtKB-KW"/>
</dbReference>
<dbReference type="SUPFAM" id="SSF51735">
    <property type="entry name" value="NAD(P)-binding Rossmann-fold domains"/>
    <property type="match status" value="1"/>
</dbReference>
<dbReference type="InterPro" id="IPR002347">
    <property type="entry name" value="SDR_fam"/>
</dbReference>
<evidence type="ECO:0000256" key="1">
    <source>
        <dbReference type="ARBA" id="ARBA00006484"/>
    </source>
</evidence>
<dbReference type="PRINTS" id="PR00080">
    <property type="entry name" value="SDRFAMILY"/>
</dbReference>
<dbReference type="EMBL" id="CAFBMK010000397">
    <property type="protein sequence ID" value="CAB4955661.1"/>
    <property type="molecule type" value="Genomic_DNA"/>
</dbReference>
<accession>A0A6J7KJJ4</accession>